<organism evidence="1">
    <name type="scientific">Arundo donax</name>
    <name type="common">Giant reed</name>
    <name type="synonym">Donax arundinaceus</name>
    <dbReference type="NCBI Taxonomy" id="35708"/>
    <lineage>
        <taxon>Eukaryota</taxon>
        <taxon>Viridiplantae</taxon>
        <taxon>Streptophyta</taxon>
        <taxon>Embryophyta</taxon>
        <taxon>Tracheophyta</taxon>
        <taxon>Spermatophyta</taxon>
        <taxon>Magnoliopsida</taxon>
        <taxon>Liliopsida</taxon>
        <taxon>Poales</taxon>
        <taxon>Poaceae</taxon>
        <taxon>PACMAD clade</taxon>
        <taxon>Arundinoideae</taxon>
        <taxon>Arundineae</taxon>
        <taxon>Arundo</taxon>
    </lineage>
</organism>
<dbReference type="EMBL" id="GBRH01207803">
    <property type="protein sequence ID" value="JAD90092.1"/>
    <property type="molecule type" value="Transcribed_RNA"/>
</dbReference>
<reference evidence="1" key="2">
    <citation type="journal article" date="2015" name="Data Brief">
        <title>Shoot transcriptome of the giant reed, Arundo donax.</title>
        <authorList>
            <person name="Barrero R.A."/>
            <person name="Guerrero F.D."/>
            <person name="Moolhuijzen P."/>
            <person name="Goolsby J.A."/>
            <person name="Tidwell J."/>
            <person name="Bellgard S.E."/>
            <person name="Bellgard M.I."/>
        </authorList>
    </citation>
    <scope>NUCLEOTIDE SEQUENCE</scope>
    <source>
        <tissue evidence="1">Shoot tissue taken approximately 20 cm above the soil surface</tissue>
    </source>
</reference>
<proteinExistence type="predicted"/>
<dbReference type="AlphaFoldDB" id="A0A0A9E2B6"/>
<sequence length="70" mass="7368">MAAPRNAETRSPPSLLPPRTAAAAHGLLASPWPPSPHTPLPGRLVLAAAFTAFCTHTRSAAARSDRWMSV</sequence>
<accession>A0A0A9E2B6</accession>
<protein>
    <submittedName>
        <fullName evidence="1">Uncharacterized protein</fullName>
    </submittedName>
</protein>
<name>A0A0A9E2B6_ARUDO</name>
<evidence type="ECO:0000313" key="1">
    <source>
        <dbReference type="EMBL" id="JAD90092.1"/>
    </source>
</evidence>
<reference evidence="1" key="1">
    <citation type="submission" date="2014-09" db="EMBL/GenBank/DDBJ databases">
        <authorList>
            <person name="Magalhaes I.L.F."/>
            <person name="Oliveira U."/>
            <person name="Santos F.R."/>
            <person name="Vidigal T.H.D.A."/>
            <person name="Brescovit A.D."/>
            <person name="Santos A.J."/>
        </authorList>
    </citation>
    <scope>NUCLEOTIDE SEQUENCE</scope>
    <source>
        <tissue evidence="1">Shoot tissue taken approximately 20 cm above the soil surface</tissue>
    </source>
</reference>